<dbReference type="AlphaFoldDB" id="A0A7X0JRL7"/>
<evidence type="ECO:0000256" key="10">
    <source>
        <dbReference type="ARBA" id="ARBA00023157"/>
    </source>
</evidence>
<evidence type="ECO:0000256" key="8">
    <source>
        <dbReference type="ARBA" id="ARBA00023002"/>
    </source>
</evidence>
<protein>
    <recommendedName>
        <fullName evidence="4 16">Dihydrolipoyl dehydrogenase</fullName>
        <ecNumber evidence="3 16">1.8.1.4</ecNumber>
    </recommendedName>
</protein>
<evidence type="ECO:0000256" key="16">
    <source>
        <dbReference type="RuleBase" id="RU003692"/>
    </source>
</evidence>
<dbReference type="InterPro" id="IPR001100">
    <property type="entry name" value="Pyr_nuc-diS_OxRdtase"/>
</dbReference>
<keyword evidence="10" id="KW-1015">Disulfide bond</keyword>
<dbReference type="RefSeq" id="WP_166849661.1">
    <property type="nucleotide sequence ID" value="NZ_JAAONY010000001.1"/>
</dbReference>
<accession>A0A7X0JRL7</accession>
<keyword evidence="8 16" id="KW-0560">Oxidoreductase</keyword>
<organism evidence="19 20">
    <name type="scientific">Pseudoteredinibacter isoporae</name>
    <dbReference type="NCBI Taxonomy" id="570281"/>
    <lineage>
        <taxon>Bacteria</taxon>
        <taxon>Pseudomonadati</taxon>
        <taxon>Pseudomonadota</taxon>
        <taxon>Gammaproteobacteria</taxon>
        <taxon>Cellvibrionales</taxon>
        <taxon>Cellvibrionaceae</taxon>
        <taxon>Pseudoteredinibacter</taxon>
    </lineage>
</organism>
<dbReference type="InterPro" id="IPR023753">
    <property type="entry name" value="FAD/NAD-binding_dom"/>
</dbReference>
<evidence type="ECO:0000256" key="11">
    <source>
        <dbReference type="ARBA" id="ARBA00023284"/>
    </source>
</evidence>
<feature type="binding site" evidence="14">
    <location>
        <position position="269"/>
    </location>
    <ligand>
        <name>NAD(+)</name>
        <dbReference type="ChEBI" id="CHEBI:57540"/>
    </ligand>
</feature>
<comment type="subcellular location">
    <subcellularLocation>
        <location evidence="1">Cytoplasm</location>
    </subcellularLocation>
</comment>
<dbReference type="Pfam" id="PF02852">
    <property type="entry name" value="Pyr_redox_dim"/>
    <property type="match status" value="1"/>
</dbReference>
<dbReference type="PIRSF" id="PIRSF000350">
    <property type="entry name" value="Mercury_reductase_MerA"/>
    <property type="match status" value="1"/>
</dbReference>
<feature type="binding site" evidence="14">
    <location>
        <position position="201"/>
    </location>
    <ligand>
        <name>NAD(+)</name>
        <dbReference type="ChEBI" id="CHEBI:57540"/>
    </ligand>
</feature>
<evidence type="ECO:0000259" key="17">
    <source>
        <dbReference type="Pfam" id="PF02852"/>
    </source>
</evidence>
<dbReference type="InterPro" id="IPR012999">
    <property type="entry name" value="Pyr_OxRdtase_I_AS"/>
</dbReference>
<dbReference type="InterPro" id="IPR050151">
    <property type="entry name" value="Class-I_Pyr_Nuc-Dis_Oxidored"/>
</dbReference>
<sequence>MTHYDVMVVGGGPGGYVAAIRAAQLGLKTALVEKQHLGGICLNWGCIPTKALLKGADVAHTLGKLDQFGFSAENIQFDLHKLVQHSRDVSARLSDGIGYLMKKNDVHVIDGFARLAGKGKLNVESEQGGYDYQADHIILATGARPRTLPGIDVDGEQVWTYFDALVPEGLPKSLLVIGSGAIGIEFASFYNDLGVDVTLVELMDQLMPVEDAEVSAFVTRSFKQRGISVKTKTRLESLEKTTAGAQCRLLNKQGEIETLEVDKVLVSAGIQGNIENIGLEALGVETENGFITVDEWCRTNVVGLYAIGDVSGPPCLAHKASREAVLCVEKLAGVNGVQTLDRNHIPACTYGRPQVASMGLTEAQAKSGNRAVRVGRCDLQSNGKALAMGETEGFVKTIFDHDTGELLGAHMVGYQVTEQIQGFGIAQALEGTEEQLMQMVFAHPTLSETMHESVMDACGRALHQ</sequence>
<dbReference type="InterPro" id="IPR016156">
    <property type="entry name" value="FAD/NAD-linked_Rdtase_dimer_sf"/>
</dbReference>
<feature type="disulfide bond" description="Redox-active" evidence="15">
    <location>
        <begin position="41"/>
        <end position="46"/>
    </location>
</feature>
<dbReference type="Pfam" id="PF07992">
    <property type="entry name" value="Pyr_redox_2"/>
    <property type="match status" value="1"/>
</dbReference>
<dbReference type="InParanoid" id="A0A7X0JRL7"/>
<dbReference type="EC" id="1.8.1.4" evidence="3 16"/>
<keyword evidence="14" id="KW-0547">Nucleotide-binding</keyword>
<name>A0A7X0JRL7_9GAMM</name>
<comment type="miscellaneous">
    <text evidence="16">The active site is a redox-active disulfide bond.</text>
</comment>
<keyword evidence="11 16" id="KW-0676">Redox-active center</keyword>
<keyword evidence="20" id="KW-1185">Reference proteome</keyword>
<dbReference type="InterPro" id="IPR006258">
    <property type="entry name" value="Lipoamide_DH"/>
</dbReference>
<evidence type="ECO:0000256" key="12">
    <source>
        <dbReference type="ARBA" id="ARBA00049187"/>
    </source>
</evidence>
<evidence type="ECO:0000256" key="4">
    <source>
        <dbReference type="ARBA" id="ARBA00016961"/>
    </source>
</evidence>
<evidence type="ECO:0000256" key="9">
    <source>
        <dbReference type="ARBA" id="ARBA00023027"/>
    </source>
</evidence>
<proteinExistence type="inferred from homology"/>
<reference evidence="19 20" key="1">
    <citation type="submission" date="2020-08" db="EMBL/GenBank/DDBJ databases">
        <title>Genomic Encyclopedia of Type Strains, Phase IV (KMG-IV): sequencing the most valuable type-strain genomes for metagenomic binning, comparative biology and taxonomic classification.</title>
        <authorList>
            <person name="Goeker M."/>
        </authorList>
    </citation>
    <scope>NUCLEOTIDE SEQUENCE [LARGE SCALE GENOMIC DNA]</scope>
    <source>
        <strain evidence="19 20">DSM 22368</strain>
    </source>
</reference>
<dbReference type="PANTHER" id="PTHR22912:SF217">
    <property type="entry name" value="DIHYDROLIPOYL DEHYDROGENASE"/>
    <property type="match status" value="1"/>
</dbReference>
<dbReference type="NCBIfam" id="TIGR01350">
    <property type="entry name" value="lipoamide_DH"/>
    <property type="match status" value="1"/>
</dbReference>
<comment type="catalytic activity">
    <reaction evidence="12 16">
        <text>N(6)-[(R)-dihydrolipoyl]-L-lysyl-[protein] + NAD(+) = N(6)-[(R)-lipoyl]-L-lysyl-[protein] + NADH + H(+)</text>
        <dbReference type="Rhea" id="RHEA:15045"/>
        <dbReference type="Rhea" id="RHEA-COMP:10474"/>
        <dbReference type="Rhea" id="RHEA-COMP:10475"/>
        <dbReference type="ChEBI" id="CHEBI:15378"/>
        <dbReference type="ChEBI" id="CHEBI:57540"/>
        <dbReference type="ChEBI" id="CHEBI:57945"/>
        <dbReference type="ChEBI" id="CHEBI:83099"/>
        <dbReference type="ChEBI" id="CHEBI:83100"/>
        <dbReference type="EC" id="1.8.1.4"/>
    </reaction>
</comment>
<comment type="cofactor">
    <cofactor evidence="14 16">
        <name>FAD</name>
        <dbReference type="ChEBI" id="CHEBI:57692"/>
    </cofactor>
    <text evidence="14 16">Binds 1 FAD per subunit.</text>
</comment>
<dbReference type="Proteomes" id="UP000528457">
    <property type="component" value="Unassembled WGS sequence"/>
</dbReference>
<evidence type="ECO:0000256" key="6">
    <source>
        <dbReference type="ARBA" id="ARBA00022630"/>
    </source>
</evidence>
<evidence type="ECO:0000313" key="19">
    <source>
        <dbReference type="EMBL" id="MBB6521023.1"/>
    </source>
</evidence>
<dbReference type="SUPFAM" id="SSF55424">
    <property type="entry name" value="FAD/NAD-linked reductases, dimerisation (C-terminal) domain"/>
    <property type="match status" value="1"/>
</dbReference>
<feature type="binding site" evidence="14">
    <location>
        <position position="309"/>
    </location>
    <ligand>
        <name>FAD</name>
        <dbReference type="ChEBI" id="CHEBI:57692"/>
    </ligand>
</feature>
<evidence type="ECO:0000256" key="15">
    <source>
        <dbReference type="PIRSR" id="PIRSR000350-4"/>
    </source>
</evidence>
<dbReference type="GO" id="GO:0050660">
    <property type="term" value="F:flavin adenine dinucleotide binding"/>
    <property type="evidence" value="ECO:0007669"/>
    <property type="project" value="InterPro"/>
</dbReference>
<evidence type="ECO:0000256" key="5">
    <source>
        <dbReference type="ARBA" id="ARBA00022490"/>
    </source>
</evidence>
<comment type="caution">
    <text evidence="19">The sequence shown here is derived from an EMBL/GenBank/DDBJ whole genome shotgun (WGS) entry which is preliminary data.</text>
</comment>
<evidence type="ECO:0000256" key="3">
    <source>
        <dbReference type="ARBA" id="ARBA00012608"/>
    </source>
</evidence>
<dbReference type="SUPFAM" id="SSF51905">
    <property type="entry name" value="FAD/NAD(P)-binding domain"/>
    <property type="match status" value="1"/>
</dbReference>
<dbReference type="InterPro" id="IPR036188">
    <property type="entry name" value="FAD/NAD-bd_sf"/>
</dbReference>
<evidence type="ECO:0000313" key="20">
    <source>
        <dbReference type="Proteomes" id="UP000528457"/>
    </source>
</evidence>
<keyword evidence="6 16" id="KW-0285">Flavoprotein</keyword>
<dbReference type="PRINTS" id="PR00368">
    <property type="entry name" value="FADPNR"/>
</dbReference>
<dbReference type="PRINTS" id="PR00411">
    <property type="entry name" value="PNDRDTASEI"/>
</dbReference>
<comment type="similarity">
    <text evidence="2 16">Belongs to the class-I pyridine nucleotide-disulfide oxidoreductase family.</text>
</comment>
<dbReference type="GO" id="GO:0004148">
    <property type="term" value="F:dihydrolipoyl dehydrogenase (NADH) activity"/>
    <property type="evidence" value="ECO:0007669"/>
    <property type="project" value="UniProtKB-EC"/>
</dbReference>
<dbReference type="FunFam" id="3.30.390.30:FF:000001">
    <property type="entry name" value="Dihydrolipoyl dehydrogenase"/>
    <property type="match status" value="1"/>
</dbReference>
<dbReference type="Gene3D" id="3.50.50.60">
    <property type="entry name" value="FAD/NAD(P)-binding domain"/>
    <property type="match status" value="2"/>
</dbReference>
<dbReference type="PANTHER" id="PTHR22912">
    <property type="entry name" value="DISULFIDE OXIDOREDUCTASE"/>
    <property type="match status" value="1"/>
</dbReference>
<keyword evidence="9 14" id="KW-0520">NAD</keyword>
<feature type="domain" description="Pyridine nucleotide-disulphide oxidoreductase dimerisation" evidence="17">
    <location>
        <begin position="345"/>
        <end position="453"/>
    </location>
</feature>
<dbReference type="GO" id="GO:0006103">
    <property type="term" value="P:2-oxoglutarate metabolic process"/>
    <property type="evidence" value="ECO:0007669"/>
    <property type="project" value="TreeGrafter"/>
</dbReference>
<evidence type="ECO:0000256" key="7">
    <source>
        <dbReference type="ARBA" id="ARBA00022827"/>
    </source>
</evidence>
<dbReference type="Gene3D" id="3.30.390.30">
    <property type="match status" value="1"/>
</dbReference>
<dbReference type="EMBL" id="JACHHT010000001">
    <property type="protein sequence ID" value="MBB6521023.1"/>
    <property type="molecule type" value="Genomic_DNA"/>
</dbReference>
<evidence type="ECO:0000256" key="2">
    <source>
        <dbReference type="ARBA" id="ARBA00007532"/>
    </source>
</evidence>
<keyword evidence="5" id="KW-0963">Cytoplasm</keyword>
<keyword evidence="7 14" id="KW-0274">FAD</keyword>
<feature type="binding site" evidence="14">
    <location>
        <position position="50"/>
    </location>
    <ligand>
        <name>FAD</name>
        <dbReference type="ChEBI" id="CHEBI:57692"/>
    </ligand>
</feature>
<evidence type="ECO:0000256" key="14">
    <source>
        <dbReference type="PIRSR" id="PIRSR000350-3"/>
    </source>
</evidence>
<dbReference type="PROSITE" id="PS00076">
    <property type="entry name" value="PYRIDINE_REDOX_1"/>
    <property type="match status" value="1"/>
</dbReference>
<gene>
    <name evidence="19" type="ORF">HNR48_001301</name>
</gene>
<feature type="domain" description="FAD/NAD(P)-binding" evidence="18">
    <location>
        <begin position="4"/>
        <end position="324"/>
    </location>
</feature>
<feature type="binding site" evidence="14">
    <location>
        <begin position="178"/>
        <end position="185"/>
    </location>
    <ligand>
        <name>NAD(+)</name>
        <dbReference type="ChEBI" id="CHEBI:57540"/>
    </ligand>
</feature>
<evidence type="ECO:0000256" key="1">
    <source>
        <dbReference type="ARBA" id="ARBA00004496"/>
    </source>
</evidence>
<feature type="active site" description="Proton acceptor" evidence="13">
    <location>
        <position position="443"/>
    </location>
</feature>
<dbReference type="GO" id="GO:0005737">
    <property type="term" value="C:cytoplasm"/>
    <property type="evidence" value="ECO:0007669"/>
    <property type="project" value="UniProtKB-SubCell"/>
</dbReference>
<evidence type="ECO:0000259" key="18">
    <source>
        <dbReference type="Pfam" id="PF07992"/>
    </source>
</evidence>
<evidence type="ECO:0000256" key="13">
    <source>
        <dbReference type="PIRSR" id="PIRSR000350-2"/>
    </source>
</evidence>
<dbReference type="InterPro" id="IPR004099">
    <property type="entry name" value="Pyr_nucl-diS_OxRdtase_dimer"/>
</dbReference>